<dbReference type="Gene3D" id="1.25.10.10">
    <property type="entry name" value="Leucine-rich Repeat Variant"/>
    <property type="match status" value="1"/>
</dbReference>
<protein>
    <submittedName>
        <fullName evidence="6">HEAT repeat-containing protein 3 isoform X1</fullName>
    </submittedName>
</protein>
<name>A0A8J0V523_XENLA</name>
<evidence type="ECO:0000256" key="2">
    <source>
        <dbReference type="ARBA" id="ARBA00049983"/>
    </source>
</evidence>
<feature type="domain" description="SYO1-like TPR repeats" evidence="4">
    <location>
        <begin position="416"/>
        <end position="673"/>
    </location>
</feature>
<dbReference type="GO" id="GO:0051082">
    <property type="term" value="F:unfolded protein binding"/>
    <property type="evidence" value="ECO:0000318"/>
    <property type="project" value="GO_Central"/>
</dbReference>
<organism evidence="5 6">
    <name type="scientific">Xenopus laevis</name>
    <name type="common">African clawed frog</name>
    <dbReference type="NCBI Taxonomy" id="8355"/>
    <lineage>
        <taxon>Eukaryota</taxon>
        <taxon>Metazoa</taxon>
        <taxon>Chordata</taxon>
        <taxon>Craniata</taxon>
        <taxon>Vertebrata</taxon>
        <taxon>Euteleostomi</taxon>
        <taxon>Amphibia</taxon>
        <taxon>Batrachia</taxon>
        <taxon>Anura</taxon>
        <taxon>Pipoidea</taxon>
        <taxon>Pipidae</taxon>
        <taxon>Xenopodinae</taxon>
        <taxon>Xenopus</taxon>
        <taxon>Xenopus</taxon>
    </lineage>
</organism>
<evidence type="ECO:0000313" key="6">
    <source>
        <dbReference type="RefSeq" id="XP_018113267.1"/>
    </source>
</evidence>
<reference evidence="6" key="1">
    <citation type="submission" date="2025-08" db="UniProtKB">
        <authorList>
            <consortium name="RefSeq"/>
        </authorList>
    </citation>
    <scope>IDENTIFICATION</scope>
    <source>
        <strain evidence="6">J_2021</strain>
        <tissue evidence="6">Erythrocytes</tissue>
    </source>
</reference>
<dbReference type="CTD" id="108713990"/>
<dbReference type="GeneID" id="108713990"/>
<dbReference type="InterPro" id="IPR057990">
    <property type="entry name" value="TPR_SYO1"/>
</dbReference>
<keyword evidence="5" id="KW-1185">Reference proteome</keyword>
<evidence type="ECO:0000256" key="1">
    <source>
        <dbReference type="ARBA" id="ARBA00022737"/>
    </source>
</evidence>
<dbReference type="AlphaFoldDB" id="A0A8J0V523"/>
<proteinExistence type="inferred from homology"/>
<gene>
    <name evidence="6" type="primary">LOC108713990</name>
</gene>
<feature type="region of interest" description="Disordered" evidence="3">
    <location>
        <begin position="1"/>
        <end position="40"/>
    </location>
</feature>
<dbReference type="OrthoDB" id="288703at2759"/>
<evidence type="ECO:0000313" key="5">
    <source>
        <dbReference type="Proteomes" id="UP000186698"/>
    </source>
</evidence>
<dbReference type="RefSeq" id="XP_018113267.1">
    <property type="nucleotide sequence ID" value="XM_018257778.2"/>
</dbReference>
<dbReference type="PANTHER" id="PTHR13347">
    <property type="entry name" value="HEAT REPEAT-CONTAINING PROTEIN 3"/>
    <property type="match status" value="1"/>
</dbReference>
<dbReference type="InterPro" id="IPR011989">
    <property type="entry name" value="ARM-like"/>
</dbReference>
<dbReference type="Pfam" id="PF02985">
    <property type="entry name" value="HEAT"/>
    <property type="match status" value="1"/>
</dbReference>
<keyword evidence="1" id="KW-0677">Repeat</keyword>
<comment type="similarity">
    <text evidence="2">Belongs to the nuclear import and ribosome assembly adapter family.</text>
</comment>
<sequence length="679" mass="74350">MGKSRARRFKPGVFDPTLPVRQSNGLGEQENSETPSLQAEELLQKLQSPSPEVREFACASISKLVQQKKVIPSFLQRDAVRCLGPLLLDPCLTVRETAAGALRNLSTCGGFDVCDDMVSRDVMTPLVALLRECTTGLDVNMESAMKSKDVAKNYVEDIANQALNVLWNVCESSSKALCVFNKENCVDIVLQCLSKFQTNTDMAISAAYCLQTVTEDNQDLLNSIDDASLQMLEPVMLASATNMDIWLLQTVVAGSVWNLRERIAASVQADSITAILRIIAEVLSVDAGQYILQMKEVGTKQLSAATVEHESEEATAILDPSVSEEDEMMDGFSKQKKITDISDLIPAANYEIRQATSLLVAQKTALEMVVNMCCSDDPSDDEWEELSSSDESDLGLEKSLNDGGGQLLSPLCLSDEVHTALLNHFIPKKVFEKTRFPNSCAVKVCQEDPAWKPLIPKLYTVQYRALTCLNNILSVFDMESLGGASALQELAQHLSEIVFTQSDVLNQDEFLEAASSAVRAVLQIMASKGIPQCMMPEQIMNLCEACVQSKNTSARVNAVSILGITGSVLAKTNNTSDTLKAIGSFLLAIAANDASLVVSGGAMDALFDVFADGDESEKAAMEISLLQELRKIQPVFKTKIRKDGRDKYNMDQLCVLDNVKTNLRRFLSYLESVEKKHRS</sequence>
<dbReference type="KEGG" id="xla:108713990"/>
<dbReference type="GO" id="GO:0042273">
    <property type="term" value="P:ribosomal large subunit biogenesis"/>
    <property type="evidence" value="ECO:0000318"/>
    <property type="project" value="GO_Central"/>
</dbReference>
<accession>A0A8J0V523</accession>
<dbReference type="InterPro" id="IPR000357">
    <property type="entry name" value="HEAT"/>
</dbReference>
<dbReference type="InterPro" id="IPR016024">
    <property type="entry name" value="ARM-type_fold"/>
</dbReference>
<evidence type="ECO:0000259" key="4">
    <source>
        <dbReference type="Pfam" id="PF25567"/>
    </source>
</evidence>
<dbReference type="Pfam" id="PF25567">
    <property type="entry name" value="TPR_SYO1"/>
    <property type="match status" value="1"/>
</dbReference>
<evidence type="ECO:0000256" key="3">
    <source>
        <dbReference type="SAM" id="MobiDB-lite"/>
    </source>
</evidence>
<dbReference type="SUPFAM" id="SSF48371">
    <property type="entry name" value="ARM repeat"/>
    <property type="match status" value="1"/>
</dbReference>
<dbReference type="InterPro" id="IPR052616">
    <property type="entry name" value="SYO1-like"/>
</dbReference>
<feature type="compositionally biased region" description="Basic residues" evidence="3">
    <location>
        <begin position="1"/>
        <end position="10"/>
    </location>
</feature>
<dbReference type="CDD" id="cd13394">
    <property type="entry name" value="Syo1_like"/>
    <property type="match status" value="1"/>
</dbReference>
<dbReference type="Proteomes" id="UP000186698">
    <property type="component" value="Chromosome 4L"/>
</dbReference>
<dbReference type="GO" id="GO:0006606">
    <property type="term" value="P:protein import into nucleus"/>
    <property type="evidence" value="ECO:0000318"/>
    <property type="project" value="GO_Central"/>
</dbReference>
<dbReference type="PANTHER" id="PTHR13347:SF1">
    <property type="entry name" value="HEAT REPEAT-CONTAINING PROTEIN 3"/>
    <property type="match status" value="1"/>
</dbReference>